<feature type="compositionally biased region" description="Polar residues" evidence="3">
    <location>
        <begin position="703"/>
        <end position="717"/>
    </location>
</feature>
<dbReference type="PANTHER" id="PTHR24366:SF168">
    <property type="entry name" value="GH22922P-RELATED"/>
    <property type="match status" value="1"/>
</dbReference>
<evidence type="ECO:0008006" key="6">
    <source>
        <dbReference type="Google" id="ProtNLM"/>
    </source>
</evidence>
<keyword evidence="1" id="KW-0433">Leucine-rich repeat</keyword>
<keyword evidence="2" id="KW-0677">Repeat</keyword>
<dbReference type="OrthoDB" id="660555at2759"/>
<dbReference type="SMART" id="SM00369">
    <property type="entry name" value="LRR_TYP"/>
    <property type="match status" value="10"/>
</dbReference>
<dbReference type="Pfam" id="PF00560">
    <property type="entry name" value="LRR_1"/>
    <property type="match status" value="1"/>
</dbReference>
<feature type="compositionally biased region" description="Low complexity" evidence="3">
    <location>
        <begin position="803"/>
        <end position="839"/>
    </location>
</feature>
<feature type="compositionally biased region" description="Acidic residues" evidence="3">
    <location>
        <begin position="718"/>
        <end position="729"/>
    </location>
</feature>
<evidence type="ECO:0000313" key="4">
    <source>
        <dbReference type="EMBL" id="EPB82806.1"/>
    </source>
</evidence>
<dbReference type="PROSITE" id="PS51450">
    <property type="entry name" value="LRR"/>
    <property type="match status" value="4"/>
</dbReference>
<organism evidence="4 5">
    <name type="scientific">Mucor circinelloides f. circinelloides (strain 1006PhL)</name>
    <name type="common">Mucormycosis agent</name>
    <name type="synonym">Calyptromyces circinelloides</name>
    <dbReference type="NCBI Taxonomy" id="1220926"/>
    <lineage>
        <taxon>Eukaryota</taxon>
        <taxon>Fungi</taxon>
        <taxon>Fungi incertae sedis</taxon>
        <taxon>Mucoromycota</taxon>
        <taxon>Mucoromycotina</taxon>
        <taxon>Mucoromycetes</taxon>
        <taxon>Mucorales</taxon>
        <taxon>Mucorineae</taxon>
        <taxon>Mucoraceae</taxon>
        <taxon>Mucor</taxon>
    </lineage>
</organism>
<dbReference type="EMBL" id="KE124098">
    <property type="protein sequence ID" value="EPB82806.1"/>
    <property type="molecule type" value="Genomic_DNA"/>
</dbReference>
<feature type="region of interest" description="Disordered" evidence="3">
    <location>
        <begin position="703"/>
        <end position="762"/>
    </location>
</feature>
<feature type="region of interest" description="Disordered" evidence="3">
    <location>
        <begin position="794"/>
        <end position="849"/>
    </location>
</feature>
<reference evidence="5" key="1">
    <citation type="submission" date="2013-05" db="EMBL/GenBank/DDBJ databases">
        <title>The Genome sequence of Mucor circinelloides f. circinelloides 1006PhL.</title>
        <authorList>
            <consortium name="The Broad Institute Genomics Platform"/>
            <person name="Cuomo C."/>
            <person name="Earl A."/>
            <person name="Findley K."/>
            <person name="Lee S.C."/>
            <person name="Walker B."/>
            <person name="Young S."/>
            <person name="Zeng Q."/>
            <person name="Gargeya S."/>
            <person name="Fitzgerald M."/>
            <person name="Haas B."/>
            <person name="Abouelleil A."/>
            <person name="Allen A.W."/>
            <person name="Alvarado L."/>
            <person name="Arachchi H.M."/>
            <person name="Berlin A.M."/>
            <person name="Chapman S.B."/>
            <person name="Gainer-Dewar J."/>
            <person name="Goldberg J."/>
            <person name="Griggs A."/>
            <person name="Gujja S."/>
            <person name="Hansen M."/>
            <person name="Howarth C."/>
            <person name="Imamovic A."/>
            <person name="Ireland A."/>
            <person name="Larimer J."/>
            <person name="McCowan C."/>
            <person name="Murphy C."/>
            <person name="Pearson M."/>
            <person name="Poon T.W."/>
            <person name="Priest M."/>
            <person name="Roberts A."/>
            <person name="Saif S."/>
            <person name="Shea T."/>
            <person name="Sisk P."/>
            <person name="Sykes S."/>
            <person name="Wortman J."/>
            <person name="Nusbaum C."/>
            <person name="Birren B."/>
        </authorList>
    </citation>
    <scope>NUCLEOTIDE SEQUENCE [LARGE SCALE GENOMIC DNA]</scope>
    <source>
        <strain evidence="5">1006PhL</strain>
    </source>
</reference>
<dbReference type="SMART" id="SM00364">
    <property type="entry name" value="LRR_BAC"/>
    <property type="match status" value="6"/>
</dbReference>
<dbReference type="PANTHER" id="PTHR24366">
    <property type="entry name" value="IG(IMMUNOGLOBULIN) AND LRR(LEUCINE RICH REPEAT) DOMAINS"/>
    <property type="match status" value="1"/>
</dbReference>
<evidence type="ECO:0000313" key="5">
    <source>
        <dbReference type="Proteomes" id="UP000014254"/>
    </source>
</evidence>
<dbReference type="SUPFAM" id="SSF52058">
    <property type="entry name" value="L domain-like"/>
    <property type="match status" value="1"/>
</dbReference>
<sequence length="922" mass="103654">MASTSASTNSPSICTKLDLSDSSSYLPSNLFQPRNSFFNRKQNTPGVQQLLLRRNQLDSLQTYAKALLQFKQHLTELSLRENNFSQFPTEILVLKNLTSLSLANNQLEVIHKDVLSQLPNLQWLNLAHNQLTELPIDIVCCHHLRGLDLESNNFSSFPSIIFYLTRLEVLMFQKNKVKFIPPNYNFPPTLHTLNLAFNALTQVPSTLLNQPPDALTHLHLSGNRLGQLPPKFLACGYTKLVSLDLHTCQLTRIPSKFFERLSKCSDLRRLNLAINRLTEIPPEIGLLSQLQWLNLNDNRITHLPDTISSLTHLVKLGLVQNQLRILPPFMFLHMLELQKLDIRRNQLKYMPPSILALAPRQEVDIHVDLAVPHSVFNTLSNPPCHNDDQNIDCHPYGGSLRTLLFYENSTIEHVDGILCELDHFDDEEEDLEGVQAMSLSNAYNILQTTQPNIKKTLRDALYNKKNILYCGDAKFRRSDHPMPNMLSEIDDEENVISSDEDSIDEEKEAIRKETQRILTQVASLREICLRSHLANSQAYLKTNKRIDQHTEKVYDFIDSALHTTIVPNYINQYAQALARQCDYCQSWYTQSAFQIGYLARLCNNRLQIPVRFHICSIECTLDAIIKLYQSTIDWHTRQSLAHIDATLLLPSVNQMSSVPALIQAPSTQSSSITGSSTANRIIRSATSVNANYWHVGLSNNNARRASTQTNGTLGTIQNDDDVSQNEEEHDSPTTQRSSSTSSSSSTTATTISDSTSSDSYSMAGQSSLARSIRDRVTQFASTIFTGNSNTQAGIRIVDRESKNSSSSSSSSSNNSRSSASSSSSDNTSRQNSIQQQQQQESSHPPLLPLVFPNLNLGSTSTAFTVREFIEEEPPSVISITSRLVEGRLQTERTQPQLRLSAPTPSPIAFNHLPRDAIRLEKF</sequence>
<dbReference type="OMA" id="HICSIEC"/>
<dbReference type="InParanoid" id="S2IYE1"/>
<dbReference type="InterPro" id="IPR001611">
    <property type="entry name" value="Leu-rich_rpt"/>
</dbReference>
<dbReference type="Pfam" id="PF13855">
    <property type="entry name" value="LRR_8"/>
    <property type="match status" value="2"/>
</dbReference>
<feature type="compositionally biased region" description="Low complexity" evidence="3">
    <location>
        <begin position="732"/>
        <end position="761"/>
    </location>
</feature>
<evidence type="ECO:0000256" key="3">
    <source>
        <dbReference type="SAM" id="MobiDB-lite"/>
    </source>
</evidence>
<dbReference type="STRING" id="1220926.S2IYE1"/>
<dbReference type="Gene3D" id="3.80.10.10">
    <property type="entry name" value="Ribonuclease Inhibitor"/>
    <property type="match status" value="2"/>
</dbReference>
<dbReference type="VEuPathDB" id="FungiDB:HMPREF1544_10465"/>
<keyword evidence="5" id="KW-1185">Reference proteome</keyword>
<protein>
    <recommendedName>
        <fullName evidence="6">Adenylate cyclase</fullName>
    </recommendedName>
</protein>
<dbReference type="eggNOG" id="KOG0619">
    <property type="taxonomic scope" value="Eukaryota"/>
</dbReference>
<proteinExistence type="predicted"/>
<dbReference type="AlphaFoldDB" id="S2IYE1"/>
<evidence type="ECO:0000256" key="2">
    <source>
        <dbReference type="ARBA" id="ARBA00022737"/>
    </source>
</evidence>
<dbReference type="InterPro" id="IPR032675">
    <property type="entry name" value="LRR_dom_sf"/>
</dbReference>
<name>S2IYE1_MUCC1</name>
<dbReference type="Proteomes" id="UP000014254">
    <property type="component" value="Unassembled WGS sequence"/>
</dbReference>
<evidence type="ECO:0000256" key="1">
    <source>
        <dbReference type="ARBA" id="ARBA00022614"/>
    </source>
</evidence>
<accession>S2IYE1</accession>
<dbReference type="InterPro" id="IPR003591">
    <property type="entry name" value="Leu-rich_rpt_typical-subtyp"/>
</dbReference>
<gene>
    <name evidence="4" type="ORF">HMPREF1544_10465</name>
</gene>